<evidence type="ECO:0000256" key="1">
    <source>
        <dbReference type="SAM" id="Coils"/>
    </source>
</evidence>
<sequence>MDRHRGGKHMSGGGNGMLGAIVAVMVGAGALGGLVGRFLGETAGRDRPAEAPADSPAAAPLAWWKHVLIGIASALMVPLFLNMISSDLIARIRGVAEDSGDPLLLLNLAGFCLVAAVSSRGFIGSLSERLLQEVRQARAQADQAAGAAAEARQQAGDAAATAGSALEQARSGLDLAQAQWIEEPDPAPAGAATRSRGLPGEAGAPADADRELLRQLARPPATLRLPAALAAASGLDEAQARAALARLQARGWAGCTPGRDGQPRWFATASGRGALGELGGD</sequence>
<feature type="transmembrane region" description="Helical" evidence="3">
    <location>
        <begin position="61"/>
        <end position="84"/>
    </location>
</feature>
<keyword evidence="6" id="KW-1185">Reference proteome</keyword>
<evidence type="ECO:0000256" key="2">
    <source>
        <dbReference type="SAM" id="MobiDB-lite"/>
    </source>
</evidence>
<feature type="transmembrane region" description="Helical" evidence="3">
    <location>
        <begin position="20"/>
        <end position="40"/>
    </location>
</feature>
<evidence type="ECO:0000313" key="6">
    <source>
        <dbReference type="Proteomes" id="UP001516061"/>
    </source>
</evidence>
<evidence type="ECO:0000256" key="3">
    <source>
        <dbReference type="SAM" id="Phobius"/>
    </source>
</evidence>
<reference evidence="5 6" key="1">
    <citation type="submission" date="2020-05" db="EMBL/GenBank/DDBJ databases">
        <title>Genomic Encyclopedia of Type Strains, Phase IV (KMG-V): Genome sequencing to study the core and pangenomes of soil and plant-associated prokaryotes.</title>
        <authorList>
            <person name="Whitman W."/>
        </authorList>
    </citation>
    <scope>NUCLEOTIDE SEQUENCE [LARGE SCALE GENOMIC DNA]</scope>
    <source>
        <strain evidence="5 6">C29</strain>
    </source>
</reference>
<evidence type="ECO:0000259" key="4">
    <source>
        <dbReference type="Pfam" id="PF20303"/>
    </source>
</evidence>
<name>A0ABX2G709_9BURK</name>
<proteinExistence type="predicted"/>
<accession>A0ABX2G709</accession>
<comment type="caution">
    <text evidence="5">The sequence shown here is derived from an EMBL/GenBank/DDBJ whole genome shotgun (WGS) entry which is preliminary data.</text>
</comment>
<organism evidence="5 6">
    <name type="scientific">Sphaerotilus uruguayifluvii</name>
    <dbReference type="NCBI Taxonomy" id="2735897"/>
    <lineage>
        <taxon>Bacteria</taxon>
        <taxon>Pseudomonadati</taxon>
        <taxon>Pseudomonadota</taxon>
        <taxon>Betaproteobacteria</taxon>
        <taxon>Burkholderiales</taxon>
        <taxon>Sphaerotilaceae</taxon>
        <taxon>Sphaerotilus</taxon>
    </lineage>
</organism>
<feature type="domain" description="YEATS-Like-Associating Three TM" evidence="4">
    <location>
        <begin position="20"/>
        <end position="141"/>
    </location>
</feature>
<feature type="transmembrane region" description="Helical" evidence="3">
    <location>
        <begin position="104"/>
        <end position="123"/>
    </location>
</feature>
<dbReference type="Proteomes" id="UP001516061">
    <property type="component" value="Unassembled WGS sequence"/>
</dbReference>
<keyword evidence="3" id="KW-1133">Transmembrane helix</keyword>
<dbReference type="EMBL" id="JABSNM010000019">
    <property type="protein sequence ID" value="NRT57839.1"/>
    <property type="molecule type" value="Genomic_DNA"/>
</dbReference>
<gene>
    <name evidence="5" type="ORF">HNQ01_003600</name>
</gene>
<feature type="region of interest" description="Disordered" evidence="2">
    <location>
        <begin position="185"/>
        <end position="205"/>
    </location>
</feature>
<keyword evidence="3" id="KW-0472">Membrane</keyword>
<dbReference type="Pfam" id="PF20303">
    <property type="entry name" value="YLATT"/>
    <property type="match status" value="1"/>
</dbReference>
<protein>
    <recommendedName>
        <fullName evidence="4">YEATS-Like-Associating Three TM domain-containing protein</fullName>
    </recommendedName>
</protein>
<dbReference type="InterPro" id="IPR046890">
    <property type="entry name" value="YLATT"/>
</dbReference>
<keyword evidence="3" id="KW-0812">Transmembrane</keyword>
<keyword evidence="1" id="KW-0175">Coiled coil</keyword>
<evidence type="ECO:0000313" key="5">
    <source>
        <dbReference type="EMBL" id="NRT57839.1"/>
    </source>
</evidence>
<feature type="coiled-coil region" evidence="1">
    <location>
        <begin position="127"/>
        <end position="154"/>
    </location>
</feature>